<dbReference type="InterPro" id="IPR036259">
    <property type="entry name" value="MFS_trans_sf"/>
</dbReference>
<comment type="subcellular location">
    <subcellularLocation>
        <location evidence="1">Membrane</location>
        <topology evidence="1">Multi-pass membrane protein</topology>
    </subcellularLocation>
</comment>
<accession>A0A5J5ED45</accession>
<keyword evidence="10" id="KW-1185">Reference proteome</keyword>
<feature type="transmembrane region" description="Helical" evidence="7">
    <location>
        <begin position="354"/>
        <end position="375"/>
    </location>
</feature>
<comment type="similarity">
    <text evidence="2">Belongs to the major facilitator superfamily. TCR/Tet family.</text>
</comment>
<evidence type="ECO:0000256" key="5">
    <source>
        <dbReference type="ARBA" id="ARBA00023136"/>
    </source>
</evidence>
<evidence type="ECO:0000313" key="10">
    <source>
        <dbReference type="Proteomes" id="UP000326924"/>
    </source>
</evidence>
<dbReference type="FunCoup" id="A0A5J5ED45">
    <property type="interactions" value="55"/>
</dbReference>
<dbReference type="AlphaFoldDB" id="A0A5J5ED45"/>
<feature type="transmembrane region" description="Helical" evidence="7">
    <location>
        <begin position="485"/>
        <end position="504"/>
    </location>
</feature>
<dbReference type="PANTHER" id="PTHR23501:SF102">
    <property type="entry name" value="DRUG TRANSPORTER, PUTATIVE (AFU_ORTHOLOGUE AFUA_3G08530)-RELATED"/>
    <property type="match status" value="1"/>
</dbReference>
<feature type="transmembrane region" description="Helical" evidence="7">
    <location>
        <begin position="90"/>
        <end position="114"/>
    </location>
</feature>
<evidence type="ECO:0000256" key="7">
    <source>
        <dbReference type="SAM" id="Phobius"/>
    </source>
</evidence>
<organism evidence="9 10">
    <name type="scientific">Sphaerosporella brunnea</name>
    <dbReference type="NCBI Taxonomy" id="1250544"/>
    <lineage>
        <taxon>Eukaryota</taxon>
        <taxon>Fungi</taxon>
        <taxon>Dikarya</taxon>
        <taxon>Ascomycota</taxon>
        <taxon>Pezizomycotina</taxon>
        <taxon>Pezizomycetes</taxon>
        <taxon>Pezizales</taxon>
        <taxon>Pyronemataceae</taxon>
        <taxon>Sphaerosporella</taxon>
    </lineage>
</organism>
<feature type="transmembrane region" description="Helical" evidence="7">
    <location>
        <begin position="314"/>
        <end position="333"/>
    </location>
</feature>
<reference evidence="9 10" key="1">
    <citation type="submission" date="2019-09" db="EMBL/GenBank/DDBJ databases">
        <title>Draft genome of the ectomycorrhizal ascomycete Sphaerosporella brunnea.</title>
        <authorList>
            <consortium name="DOE Joint Genome Institute"/>
            <person name="Benucci G.M."/>
            <person name="Marozzi G."/>
            <person name="Antonielli L."/>
            <person name="Sanchez S."/>
            <person name="Marco P."/>
            <person name="Wang X."/>
            <person name="Falini L.B."/>
            <person name="Barry K."/>
            <person name="Haridas S."/>
            <person name="Lipzen A."/>
            <person name="Labutti K."/>
            <person name="Grigoriev I.V."/>
            <person name="Murat C."/>
            <person name="Martin F."/>
            <person name="Albertini E."/>
            <person name="Donnini D."/>
            <person name="Bonito G."/>
        </authorList>
    </citation>
    <scope>NUCLEOTIDE SEQUENCE [LARGE SCALE GENOMIC DNA]</scope>
    <source>
        <strain evidence="9 10">Sb_GMNB300</strain>
    </source>
</reference>
<dbReference type="InterPro" id="IPR011701">
    <property type="entry name" value="MFS"/>
</dbReference>
<dbReference type="InParanoid" id="A0A5J5ED45"/>
<dbReference type="FunFam" id="1.20.1250.20:FF:000196">
    <property type="entry name" value="MFS toxin efflux pump (AflT)"/>
    <property type="match status" value="1"/>
</dbReference>
<dbReference type="GO" id="GO:0005886">
    <property type="term" value="C:plasma membrane"/>
    <property type="evidence" value="ECO:0007669"/>
    <property type="project" value="TreeGrafter"/>
</dbReference>
<comment type="caution">
    <text evidence="9">The sequence shown here is derived from an EMBL/GenBank/DDBJ whole genome shotgun (WGS) entry which is preliminary data.</text>
</comment>
<feature type="transmembrane region" description="Helical" evidence="7">
    <location>
        <begin position="444"/>
        <end position="473"/>
    </location>
</feature>
<feature type="region of interest" description="Disordered" evidence="6">
    <location>
        <begin position="589"/>
        <end position="614"/>
    </location>
</feature>
<dbReference type="PRINTS" id="PR01036">
    <property type="entry name" value="TCRTETB"/>
</dbReference>
<proteinExistence type="inferred from homology"/>
<feature type="transmembrane region" description="Helical" evidence="7">
    <location>
        <begin position="126"/>
        <end position="145"/>
    </location>
</feature>
<feature type="transmembrane region" description="Helical" evidence="7">
    <location>
        <begin position="157"/>
        <end position="183"/>
    </location>
</feature>
<dbReference type="OrthoDB" id="10021397at2759"/>
<evidence type="ECO:0000256" key="3">
    <source>
        <dbReference type="ARBA" id="ARBA00022692"/>
    </source>
</evidence>
<sequence length="614" mass="65092">MRPSTPPSPAGDEKDVAPTPATALSVLSVDAEKEQYLNSGNTTTTQLEDIEAAYANGPPEPTTPTTPTSEVAVPPQDQEGQQGVGRKHKLLIVLSLCMCVFLSALDQTIITTAIPVIAGEFHSPSSYTWIGSSYLLASAAFLPSWGKFSDIWGRKPVLLCAAVLFMIGSVLCAAANGIALLLLGRVIQGLGAGGQLGLVNVTISDIVTVRERGLYLSFIGMTWAAASAIGPVLGGVFTGMAHWGWRFCFIINIPIGLLAITGLYLFLHLKSPTLTLTAGLKRVDWLGTACIVSGVILFLLGLELGGVAHPWNSAIVVCFLVFGILLIISFIIVEWKFAALPLMPLRLFTHRTLVCAYLVGFWHGFVFIAGCYFLPLHFQAARGDSPLLSGVYVLPYVIFLSLVSGAAGYTISRTGRYQEVIWGGVAIQAIGFGLFITFSRTTGWAALVIFQLLAGVGSGPLFQAPLIAVHAVIDPKDVATATATFAFLRSLGTALAISLGLTIFQNAMAAQAGPELVRKLGAGPAALITGEGASASIEYIKTLGMEQRIAAMDAYAKGMKAMWYFFLAIALLAVISSVGIGKHHLSKQLNSNQPAVKRPKRGQQVEAATADEKV</sequence>
<feature type="transmembrane region" description="Helical" evidence="7">
    <location>
        <begin position="420"/>
        <end position="438"/>
    </location>
</feature>
<evidence type="ECO:0000256" key="4">
    <source>
        <dbReference type="ARBA" id="ARBA00022989"/>
    </source>
</evidence>
<dbReference type="Pfam" id="PF07690">
    <property type="entry name" value="MFS_1"/>
    <property type="match status" value="1"/>
</dbReference>
<evidence type="ECO:0000256" key="6">
    <source>
        <dbReference type="SAM" id="MobiDB-lite"/>
    </source>
</evidence>
<dbReference type="SUPFAM" id="SSF103473">
    <property type="entry name" value="MFS general substrate transporter"/>
    <property type="match status" value="1"/>
</dbReference>
<name>A0A5J5ED45_9PEZI</name>
<dbReference type="GO" id="GO:0022857">
    <property type="term" value="F:transmembrane transporter activity"/>
    <property type="evidence" value="ECO:0007669"/>
    <property type="project" value="InterPro"/>
</dbReference>
<evidence type="ECO:0000256" key="2">
    <source>
        <dbReference type="ARBA" id="ARBA00007520"/>
    </source>
</evidence>
<feature type="transmembrane region" description="Helical" evidence="7">
    <location>
        <begin position="214"/>
        <end position="237"/>
    </location>
</feature>
<dbReference type="Proteomes" id="UP000326924">
    <property type="component" value="Unassembled WGS sequence"/>
</dbReference>
<feature type="transmembrane region" description="Helical" evidence="7">
    <location>
        <begin position="387"/>
        <end position="408"/>
    </location>
</feature>
<feature type="transmembrane region" description="Helical" evidence="7">
    <location>
        <begin position="243"/>
        <end position="267"/>
    </location>
</feature>
<protein>
    <submittedName>
        <fullName evidence="9">MFS multidrug transporter-like protein</fullName>
    </submittedName>
</protein>
<dbReference type="PANTHER" id="PTHR23501">
    <property type="entry name" value="MAJOR FACILITATOR SUPERFAMILY"/>
    <property type="match status" value="1"/>
</dbReference>
<evidence type="ECO:0000256" key="1">
    <source>
        <dbReference type="ARBA" id="ARBA00004141"/>
    </source>
</evidence>
<keyword evidence="4 7" id="KW-1133">Transmembrane helix</keyword>
<evidence type="ECO:0000313" key="9">
    <source>
        <dbReference type="EMBL" id="KAA8893475.1"/>
    </source>
</evidence>
<dbReference type="EMBL" id="VXIS01000436">
    <property type="protein sequence ID" value="KAA8893475.1"/>
    <property type="molecule type" value="Genomic_DNA"/>
</dbReference>
<gene>
    <name evidence="9" type="ORF">FN846DRAFT_523874</name>
</gene>
<evidence type="ECO:0000259" key="8">
    <source>
        <dbReference type="PROSITE" id="PS50850"/>
    </source>
</evidence>
<feature type="domain" description="Major facilitator superfamily (MFS) profile" evidence="8">
    <location>
        <begin position="92"/>
        <end position="585"/>
    </location>
</feature>
<dbReference type="InterPro" id="IPR020846">
    <property type="entry name" value="MFS_dom"/>
</dbReference>
<feature type="transmembrane region" description="Helical" evidence="7">
    <location>
        <begin position="283"/>
        <end position="302"/>
    </location>
</feature>
<dbReference type="Gene3D" id="1.20.1720.10">
    <property type="entry name" value="Multidrug resistance protein D"/>
    <property type="match status" value="1"/>
</dbReference>
<keyword evidence="3 7" id="KW-0812">Transmembrane</keyword>
<dbReference type="Gene3D" id="1.20.1250.20">
    <property type="entry name" value="MFS general substrate transporter like domains"/>
    <property type="match status" value="1"/>
</dbReference>
<feature type="region of interest" description="Disordered" evidence="6">
    <location>
        <begin position="1"/>
        <end position="20"/>
    </location>
</feature>
<feature type="transmembrane region" description="Helical" evidence="7">
    <location>
        <begin position="561"/>
        <end position="581"/>
    </location>
</feature>
<dbReference type="CDD" id="cd17502">
    <property type="entry name" value="MFS_Azr1_MDR_like"/>
    <property type="match status" value="1"/>
</dbReference>
<keyword evidence="5 7" id="KW-0472">Membrane</keyword>
<dbReference type="PROSITE" id="PS50850">
    <property type="entry name" value="MFS"/>
    <property type="match status" value="1"/>
</dbReference>
<feature type="region of interest" description="Disordered" evidence="6">
    <location>
        <begin position="52"/>
        <end position="81"/>
    </location>
</feature>